<name>A0A1B9I3I3_9TREE</name>
<organism evidence="1">
    <name type="scientific">Kwoniella pini CBS 10737</name>
    <dbReference type="NCBI Taxonomy" id="1296096"/>
    <lineage>
        <taxon>Eukaryota</taxon>
        <taxon>Fungi</taxon>
        <taxon>Dikarya</taxon>
        <taxon>Basidiomycota</taxon>
        <taxon>Agaricomycotina</taxon>
        <taxon>Tremellomycetes</taxon>
        <taxon>Tremellales</taxon>
        <taxon>Cryptococcaceae</taxon>
        <taxon>Kwoniella</taxon>
    </lineage>
</organism>
<evidence type="ECO:0000313" key="1">
    <source>
        <dbReference type="EMBL" id="OCF50028.1"/>
    </source>
</evidence>
<gene>
    <name evidence="1" type="ORF">I206_04559</name>
</gene>
<accession>A0A1B9I3I3</accession>
<dbReference type="EMBL" id="KI894011">
    <property type="protein sequence ID" value="OCF50028.1"/>
    <property type="molecule type" value="Genomic_DNA"/>
</dbReference>
<protein>
    <submittedName>
        <fullName evidence="1">Uncharacterized protein</fullName>
    </submittedName>
</protein>
<proteinExistence type="predicted"/>
<reference evidence="1" key="1">
    <citation type="submission" date="2013-07" db="EMBL/GenBank/DDBJ databases">
        <title>The Genome Sequence of Cryptococcus pinus CBS10737.</title>
        <authorList>
            <consortium name="The Broad Institute Genome Sequencing Platform"/>
            <person name="Cuomo C."/>
            <person name="Litvintseva A."/>
            <person name="Chen Y."/>
            <person name="Heitman J."/>
            <person name="Sun S."/>
            <person name="Springer D."/>
            <person name="Dromer F."/>
            <person name="Young S.K."/>
            <person name="Zeng Q."/>
            <person name="Gargeya S."/>
            <person name="Fitzgerald M."/>
            <person name="Abouelleil A."/>
            <person name="Alvarado L."/>
            <person name="Berlin A.M."/>
            <person name="Chapman S.B."/>
            <person name="Dewar J."/>
            <person name="Goldberg J."/>
            <person name="Griggs A."/>
            <person name="Gujja S."/>
            <person name="Hansen M."/>
            <person name="Howarth C."/>
            <person name="Imamovic A."/>
            <person name="Larimer J."/>
            <person name="McCowan C."/>
            <person name="Murphy C."/>
            <person name="Pearson M."/>
            <person name="Priest M."/>
            <person name="Roberts A."/>
            <person name="Saif S."/>
            <person name="Shea T."/>
            <person name="Sykes S."/>
            <person name="Wortman J."/>
            <person name="Nusbaum C."/>
            <person name="Birren B."/>
        </authorList>
    </citation>
    <scope>NUCLEOTIDE SEQUENCE [LARGE SCALE GENOMIC DNA]</scope>
    <source>
        <strain evidence="1">CBS 10737</strain>
    </source>
</reference>
<dbReference type="AlphaFoldDB" id="A0A1B9I3I3"/>
<reference evidence="1" key="2">
    <citation type="submission" date="2016-07" db="EMBL/GenBank/DDBJ databases">
        <title>Evolution of pathogenesis and genome organization in the Tremellales.</title>
        <authorList>
            <person name="Cuomo C."/>
            <person name="Litvintseva A."/>
            <person name="Heitman J."/>
            <person name="Chen Y."/>
            <person name="Sun S."/>
            <person name="Springer D."/>
            <person name="Dromer F."/>
            <person name="Young S."/>
            <person name="Zeng Q."/>
            <person name="Chapman S."/>
            <person name="Gujja S."/>
            <person name="Saif S."/>
            <person name="Birren B."/>
        </authorList>
    </citation>
    <scope>NUCLEOTIDE SEQUENCE</scope>
    <source>
        <strain evidence="1">CBS 10737</strain>
    </source>
</reference>
<sequence length="249" mass="28186">MKHKFTFEAQFYSPVSRPFTADEAASLGATVVYDTLQECPEIETSVKALSCKWAATKSETREDIEPLERRCIFGPRVVTASSIPSKERYHLSIVYDRIEDSRPDIVQERKKALQRKDIGRFPNSDAHCKMTETWTEAETTMDELQISYRTPSLSKAQSEAIARNVSRNSHISPEKYRTDADVATAIAFPEADSKVASKIPLHLVISVNFWESPDRLSAEEGLAYFEETVEILDKSLEETNDVRPRTGMS</sequence>